<dbReference type="PROSITE" id="PS50144">
    <property type="entry name" value="MATH"/>
    <property type="match status" value="1"/>
</dbReference>
<evidence type="ECO:0000313" key="6">
    <source>
        <dbReference type="Proteomes" id="UP001497457"/>
    </source>
</evidence>
<comment type="caution">
    <text evidence="5">The sequence shown here is derived from an EMBL/GenBank/DDBJ whole genome shotgun (WGS) entry which is preliminary data.</text>
</comment>
<dbReference type="PANTHER" id="PTHR26379:SF457">
    <property type="entry name" value="BTB DOMAIN-CONTAINING PROTEIN"/>
    <property type="match status" value="1"/>
</dbReference>
<dbReference type="CDD" id="cd00121">
    <property type="entry name" value="MATH"/>
    <property type="match status" value="1"/>
</dbReference>
<dbReference type="Pfam" id="PF22486">
    <property type="entry name" value="MATH_2"/>
    <property type="match status" value="1"/>
</dbReference>
<dbReference type="Pfam" id="PF24570">
    <property type="entry name" value="BACK_BPM_SPOP"/>
    <property type="match status" value="1"/>
</dbReference>
<dbReference type="SMART" id="SM00061">
    <property type="entry name" value="MATH"/>
    <property type="match status" value="1"/>
</dbReference>
<dbReference type="SUPFAM" id="SSF49599">
    <property type="entry name" value="TRAF domain-like"/>
    <property type="match status" value="1"/>
</dbReference>
<evidence type="ECO:0000259" key="3">
    <source>
        <dbReference type="PROSITE" id="PS50097"/>
    </source>
</evidence>
<dbReference type="InterPro" id="IPR011333">
    <property type="entry name" value="SKP1/BTB/POZ_sf"/>
</dbReference>
<dbReference type="AlphaFoldDB" id="A0ABC9H1N4"/>
<dbReference type="Gene3D" id="3.30.710.10">
    <property type="entry name" value="Potassium Channel Kv1.1, Chain A"/>
    <property type="match status" value="1"/>
</dbReference>
<keyword evidence="6" id="KW-1185">Reference proteome</keyword>
<feature type="domain" description="BTB" evidence="3">
    <location>
        <begin position="191"/>
        <end position="258"/>
    </location>
</feature>
<gene>
    <name evidence="5" type="ORF">URODEC1_LOCUS121514</name>
</gene>
<dbReference type="InterPro" id="IPR045005">
    <property type="entry name" value="BPM1-6"/>
</dbReference>
<dbReference type="InterPro" id="IPR008974">
    <property type="entry name" value="TRAF-like"/>
</dbReference>
<comment type="similarity">
    <text evidence="2">Belongs to the Tdpoz family.</text>
</comment>
<dbReference type="Gene3D" id="1.25.40.420">
    <property type="match status" value="1"/>
</dbReference>
<dbReference type="CDD" id="cd18280">
    <property type="entry name" value="BTB_POZ_BPM_plant"/>
    <property type="match status" value="1"/>
</dbReference>
<reference evidence="5 6" key="1">
    <citation type="submission" date="2024-10" db="EMBL/GenBank/DDBJ databases">
        <authorList>
            <person name="Ryan C."/>
        </authorList>
    </citation>
    <scope>NUCLEOTIDE SEQUENCE [LARGE SCALE GENOMIC DNA]</scope>
</reference>
<evidence type="ECO:0000256" key="2">
    <source>
        <dbReference type="ARBA" id="ARBA00010846"/>
    </source>
</evidence>
<protein>
    <submittedName>
        <fullName evidence="5">Uncharacterized protein</fullName>
    </submittedName>
</protein>
<accession>A0ABC9H1N4</accession>
<name>A0ABC9H1N4_9POAL</name>
<organism evidence="5 6">
    <name type="scientific">Urochloa decumbens</name>
    <dbReference type="NCBI Taxonomy" id="240449"/>
    <lineage>
        <taxon>Eukaryota</taxon>
        <taxon>Viridiplantae</taxon>
        <taxon>Streptophyta</taxon>
        <taxon>Embryophyta</taxon>
        <taxon>Tracheophyta</taxon>
        <taxon>Spermatophyta</taxon>
        <taxon>Magnoliopsida</taxon>
        <taxon>Liliopsida</taxon>
        <taxon>Poales</taxon>
        <taxon>Poaceae</taxon>
        <taxon>PACMAD clade</taxon>
        <taxon>Panicoideae</taxon>
        <taxon>Panicodae</taxon>
        <taxon>Paniceae</taxon>
        <taxon>Melinidinae</taxon>
        <taxon>Urochloa</taxon>
    </lineage>
</organism>
<evidence type="ECO:0000259" key="4">
    <source>
        <dbReference type="PROSITE" id="PS50144"/>
    </source>
</evidence>
<evidence type="ECO:0000256" key="1">
    <source>
        <dbReference type="ARBA" id="ARBA00004906"/>
    </source>
</evidence>
<dbReference type="Gene3D" id="2.60.210.10">
    <property type="entry name" value="Apoptosis, Tumor Necrosis Factor Receptor Associated Protein 2, Chain A"/>
    <property type="match status" value="1"/>
</dbReference>
<sequence length="356" mass="39041">MSISAATTVGSKVTSASAIVADAVSGSHVLKIEGYSLTKGLGSGEVIKSSIFDVGGHRWYIEYYPDGYGSDNAGWISFYLNLQHPVATNVKASLRFSLLNEMGEPVQMYSKCSDSIRVFKTTALSSWGYEKFIKNKSLEESTYLKDDSFSVRCDIVVCKEFRAEDTTQFVTVPPSDMIQHIGCLLSSGTEVDVTFLVGEETIAAHRLLLGSRSSVFMAELFGPMKEKHISQIKIDDMEPRVFKAMLHYIYTDSLPEMDNGDASVMAQHLLVAADRYGIERLKLICEDRLCNFISTGTVATTLALAEQHGCKGLKAACFKFLRSPGNLKNIMDSDGFQHLTSSCPSLLSELLANVAP</sequence>
<dbReference type="PANTHER" id="PTHR26379">
    <property type="entry name" value="BTB/POZ AND MATH DOMAIN-CONTAINING PROTEIN 1"/>
    <property type="match status" value="1"/>
</dbReference>
<dbReference type="SUPFAM" id="SSF54695">
    <property type="entry name" value="POZ domain"/>
    <property type="match status" value="1"/>
</dbReference>
<dbReference type="Proteomes" id="UP001497457">
    <property type="component" value="Unassembled WGS sequence"/>
</dbReference>
<dbReference type="InterPro" id="IPR002083">
    <property type="entry name" value="MATH/TRAF_dom"/>
</dbReference>
<dbReference type="InterPro" id="IPR056423">
    <property type="entry name" value="BACK_BPM_SPOP"/>
</dbReference>
<dbReference type="PROSITE" id="PS50097">
    <property type="entry name" value="BTB"/>
    <property type="match status" value="1"/>
</dbReference>
<dbReference type="SMART" id="SM00225">
    <property type="entry name" value="BTB"/>
    <property type="match status" value="1"/>
</dbReference>
<dbReference type="EMBL" id="CAXIPR030001225">
    <property type="protein sequence ID" value="CAM0148168.1"/>
    <property type="molecule type" value="Genomic_DNA"/>
</dbReference>
<evidence type="ECO:0000313" key="5">
    <source>
        <dbReference type="EMBL" id="CAM0148168.1"/>
    </source>
</evidence>
<dbReference type="Pfam" id="PF00651">
    <property type="entry name" value="BTB"/>
    <property type="match status" value="1"/>
</dbReference>
<proteinExistence type="inferred from homology"/>
<dbReference type="InterPro" id="IPR000210">
    <property type="entry name" value="BTB/POZ_dom"/>
</dbReference>
<comment type="pathway">
    <text evidence="1">Protein modification; protein ubiquitination.</text>
</comment>
<feature type="domain" description="MATH" evidence="4">
    <location>
        <begin position="25"/>
        <end position="155"/>
    </location>
</feature>